<keyword evidence="2" id="KW-1185">Reference proteome</keyword>
<evidence type="ECO:0000313" key="2">
    <source>
        <dbReference type="Proteomes" id="UP000661112"/>
    </source>
</evidence>
<accession>A0ABR8DH85</accession>
<dbReference type="RefSeq" id="WP_190480286.1">
    <property type="nucleotide sequence ID" value="NZ_JACJSG010000088.1"/>
</dbReference>
<protein>
    <submittedName>
        <fullName evidence="1">Uncharacterized protein</fullName>
    </submittedName>
</protein>
<proteinExistence type="predicted"/>
<organism evidence="1 2">
    <name type="scientific">Anabaena azotica FACHB-119</name>
    <dbReference type="NCBI Taxonomy" id="947527"/>
    <lineage>
        <taxon>Bacteria</taxon>
        <taxon>Bacillati</taxon>
        <taxon>Cyanobacteriota</taxon>
        <taxon>Cyanophyceae</taxon>
        <taxon>Nostocales</taxon>
        <taxon>Nostocaceae</taxon>
        <taxon>Anabaena</taxon>
        <taxon>Anabaena azotica</taxon>
    </lineage>
</organism>
<name>A0ABR8DH85_9NOST</name>
<dbReference type="EMBL" id="JACJSG010000088">
    <property type="protein sequence ID" value="MBD2505461.1"/>
    <property type="molecule type" value="Genomic_DNA"/>
</dbReference>
<comment type="caution">
    <text evidence="1">The sequence shown here is derived from an EMBL/GenBank/DDBJ whole genome shotgun (WGS) entry which is preliminary data.</text>
</comment>
<evidence type="ECO:0000313" key="1">
    <source>
        <dbReference type="EMBL" id="MBD2505461.1"/>
    </source>
</evidence>
<reference evidence="1 2" key="1">
    <citation type="journal article" date="2020" name="ISME J.">
        <title>Comparative genomics reveals insights into cyanobacterial evolution and habitat adaptation.</title>
        <authorList>
            <person name="Chen M.Y."/>
            <person name="Teng W.K."/>
            <person name="Zhao L."/>
            <person name="Hu C.X."/>
            <person name="Zhou Y.K."/>
            <person name="Han B.P."/>
            <person name="Song L.R."/>
            <person name="Shu W.S."/>
        </authorList>
    </citation>
    <scope>NUCLEOTIDE SEQUENCE [LARGE SCALE GENOMIC DNA]</scope>
    <source>
        <strain evidence="1 2">FACHB-119</strain>
    </source>
</reference>
<sequence length="80" mass="8870">MAQNINARVSPLLHCVKKAYLSATIAKSPLLGQWQNYTKLTKAIHRQELTKSLNFLQKAGYTSNSAIFILPNLQASLEVA</sequence>
<dbReference type="Proteomes" id="UP000661112">
    <property type="component" value="Unassembled WGS sequence"/>
</dbReference>
<gene>
    <name evidence="1" type="ORF">H6G83_33525</name>
</gene>